<evidence type="ECO:0000313" key="7">
    <source>
        <dbReference type="EMBL" id="ALX05122.1"/>
    </source>
</evidence>
<evidence type="ECO:0008006" key="9">
    <source>
        <dbReference type="Google" id="ProtNLM"/>
    </source>
</evidence>
<reference evidence="7 8" key="1">
    <citation type="journal article" date="1991" name="Int. J. Syst. Bacteriol.">
        <title>Description of the erythromycin-producing bacterium Arthrobacter sp. strain NRRL B-3381 as Aeromicrobium erythreum gen. nov., sp. nov.</title>
        <authorList>
            <person name="Miller E.S."/>
            <person name="Woese C.R."/>
            <person name="Brenner S."/>
        </authorList>
    </citation>
    <scope>NUCLEOTIDE SEQUENCE [LARGE SCALE GENOMIC DNA]</scope>
    <source>
        <strain evidence="7 8">AR18</strain>
    </source>
</reference>
<evidence type="ECO:0000256" key="6">
    <source>
        <dbReference type="RuleBase" id="RU004466"/>
    </source>
</evidence>
<dbReference type="InterPro" id="IPR008949">
    <property type="entry name" value="Isoprenoid_synthase_dom_sf"/>
</dbReference>
<dbReference type="InterPro" id="IPR000092">
    <property type="entry name" value="Polyprenyl_synt"/>
</dbReference>
<evidence type="ECO:0000313" key="8">
    <source>
        <dbReference type="Proteomes" id="UP000067689"/>
    </source>
</evidence>
<comment type="cofactor">
    <cofactor evidence="1">
        <name>Mg(2+)</name>
        <dbReference type="ChEBI" id="CHEBI:18420"/>
    </cofactor>
</comment>
<dbReference type="STRING" id="2041.AERYTH_10625"/>
<dbReference type="PANTHER" id="PTHR12001:SF85">
    <property type="entry name" value="SHORT CHAIN ISOPRENYL DIPHOSPHATE SYNTHASE"/>
    <property type="match status" value="1"/>
</dbReference>
<dbReference type="SUPFAM" id="SSF48576">
    <property type="entry name" value="Terpenoid synthases"/>
    <property type="match status" value="1"/>
</dbReference>
<protein>
    <recommendedName>
        <fullName evidence="9">Geranylgeranyl pyrophosphate synthase</fullName>
    </recommendedName>
</protein>
<evidence type="ECO:0000256" key="4">
    <source>
        <dbReference type="ARBA" id="ARBA00022723"/>
    </source>
</evidence>
<evidence type="ECO:0000256" key="2">
    <source>
        <dbReference type="ARBA" id="ARBA00006706"/>
    </source>
</evidence>
<dbReference type="SFLD" id="SFLDG01017">
    <property type="entry name" value="Polyprenyl_Transferase_Like"/>
    <property type="match status" value="1"/>
</dbReference>
<comment type="similarity">
    <text evidence="2 6">Belongs to the FPP/GGPP synthase family.</text>
</comment>
<dbReference type="KEGG" id="aer:AERYTH_10625"/>
<gene>
    <name evidence="7" type="ORF">AERYTH_10625</name>
</gene>
<dbReference type="EMBL" id="CP011502">
    <property type="protein sequence ID" value="ALX05122.1"/>
    <property type="molecule type" value="Genomic_DNA"/>
</dbReference>
<dbReference type="OrthoDB" id="4497239at2"/>
<dbReference type="SFLD" id="SFLDS00005">
    <property type="entry name" value="Isoprenoid_Synthase_Type_I"/>
    <property type="match status" value="1"/>
</dbReference>
<name>A0A0U4DAE2_9ACTN</name>
<dbReference type="PROSITE" id="PS00444">
    <property type="entry name" value="POLYPRENYL_SYNTHASE_2"/>
    <property type="match status" value="1"/>
</dbReference>
<dbReference type="InterPro" id="IPR033749">
    <property type="entry name" value="Polyprenyl_synt_CS"/>
</dbReference>
<evidence type="ECO:0000256" key="5">
    <source>
        <dbReference type="ARBA" id="ARBA00022842"/>
    </source>
</evidence>
<keyword evidence="4" id="KW-0479">Metal-binding</keyword>
<dbReference type="Gene3D" id="1.10.600.10">
    <property type="entry name" value="Farnesyl Diphosphate Synthase"/>
    <property type="match status" value="1"/>
</dbReference>
<evidence type="ECO:0000256" key="3">
    <source>
        <dbReference type="ARBA" id="ARBA00022679"/>
    </source>
</evidence>
<keyword evidence="3 6" id="KW-0808">Transferase</keyword>
<proteinExistence type="inferred from homology"/>
<dbReference type="Pfam" id="PF00348">
    <property type="entry name" value="polyprenyl_synt"/>
    <property type="match status" value="1"/>
</dbReference>
<accession>A0A0U4DAE2</accession>
<organism evidence="7 8">
    <name type="scientific">Aeromicrobium erythreum</name>
    <dbReference type="NCBI Taxonomy" id="2041"/>
    <lineage>
        <taxon>Bacteria</taxon>
        <taxon>Bacillati</taxon>
        <taxon>Actinomycetota</taxon>
        <taxon>Actinomycetes</taxon>
        <taxon>Propionibacteriales</taxon>
        <taxon>Nocardioidaceae</taxon>
        <taxon>Aeromicrobium</taxon>
    </lineage>
</organism>
<keyword evidence="5" id="KW-0460">Magnesium</keyword>
<dbReference type="GO" id="GO:0046872">
    <property type="term" value="F:metal ion binding"/>
    <property type="evidence" value="ECO:0007669"/>
    <property type="project" value="UniProtKB-KW"/>
</dbReference>
<dbReference type="PROSITE" id="PS00723">
    <property type="entry name" value="POLYPRENYL_SYNTHASE_1"/>
    <property type="match status" value="1"/>
</dbReference>
<dbReference type="CDD" id="cd00685">
    <property type="entry name" value="Trans_IPPS_HT"/>
    <property type="match status" value="1"/>
</dbReference>
<dbReference type="AlphaFoldDB" id="A0A0U4DAE2"/>
<dbReference type="Proteomes" id="UP000067689">
    <property type="component" value="Chromosome"/>
</dbReference>
<dbReference type="PANTHER" id="PTHR12001">
    <property type="entry name" value="GERANYLGERANYL PYROPHOSPHATE SYNTHASE"/>
    <property type="match status" value="1"/>
</dbReference>
<keyword evidence="8" id="KW-1185">Reference proteome</keyword>
<dbReference type="GO" id="GO:0008299">
    <property type="term" value="P:isoprenoid biosynthetic process"/>
    <property type="evidence" value="ECO:0007669"/>
    <property type="project" value="InterPro"/>
</dbReference>
<evidence type="ECO:0000256" key="1">
    <source>
        <dbReference type="ARBA" id="ARBA00001946"/>
    </source>
</evidence>
<dbReference type="GO" id="GO:0004659">
    <property type="term" value="F:prenyltransferase activity"/>
    <property type="evidence" value="ECO:0007669"/>
    <property type="project" value="InterPro"/>
</dbReference>
<sequence length="347" mass="36809">MVAADLVEFRDAVADELERFAARRRAELADVGTDLAPFLDSAVAFVAGGKRLRPLFCRAGWLVAGGDPDDPALVTAAASLEWLQGSALVHDDLMDGSDTRRGHPSVHRDFEARHRAVEGSVGDAARFGQATAVLLGDLMLSWADEQLRSSGLPRVPEALRYLDLCRSEVVAGQYLDVLAQTRATVTVEEAMTIVRFKAASYTVERPLHIGAALAGADDALVAGLSAVAVPLGQAFQLRDDVLGVFGDPAATGKPAGDDLREGKRTVLVARALELGSDDDRELLTRLLGTREGVAPLTDLMTRTGALAAVERDIARLEDEVDEAIDALGPAARDVLAPLALSATRRSS</sequence>
<dbReference type="PATRIC" id="fig|2041.4.peg.2223"/>